<organism evidence="8 9">
    <name type="scientific">Loxostege sticticalis</name>
    <name type="common">Beet webworm moth</name>
    <dbReference type="NCBI Taxonomy" id="481309"/>
    <lineage>
        <taxon>Eukaryota</taxon>
        <taxon>Metazoa</taxon>
        <taxon>Ecdysozoa</taxon>
        <taxon>Arthropoda</taxon>
        <taxon>Hexapoda</taxon>
        <taxon>Insecta</taxon>
        <taxon>Pterygota</taxon>
        <taxon>Neoptera</taxon>
        <taxon>Endopterygota</taxon>
        <taxon>Lepidoptera</taxon>
        <taxon>Glossata</taxon>
        <taxon>Ditrysia</taxon>
        <taxon>Pyraloidea</taxon>
        <taxon>Crambidae</taxon>
        <taxon>Pyraustinae</taxon>
        <taxon>Loxostege</taxon>
    </lineage>
</organism>
<reference evidence="8 9" key="1">
    <citation type="submission" date="2024-06" db="EMBL/GenBank/DDBJ databases">
        <title>A chromosome-level genome assembly of beet webworm, Loxostege sticticalis.</title>
        <authorList>
            <person name="Zhang Y."/>
        </authorList>
    </citation>
    <scope>NUCLEOTIDE SEQUENCE [LARGE SCALE GENOMIC DNA]</scope>
    <source>
        <strain evidence="8">AQ028</strain>
        <tissue evidence="8">Male pupae</tissue>
    </source>
</reference>
<dbReference type="EMBL" id="JBEDNZ010000025">
    <property type="protein sequence ID" value="KAL0810793.1"/>
    <property type="molecule type" value="Genomic_DNA"/>
</dbReference>
<comment type="similarity">
    <text evidence="1">Belongs to the peptidase S1 family.</text>
</comment>
<keyword evidence="2" id="KW-0645">Protease</keyword>
<feature type="chain" id="PRO_5044780878" description="Peptidase S1 domain-containing protein" evidence="6">
    <location>
        <begin position="19"/>
        <end position="269"/>
    </location>
</feature>
<comment type="caution">
    <text evidence="8">The sequence shown here is derived from an EMBL/GenBank/DDBJ whole genome shotgun (WGS) entry which is preliminary data.</text>
</comment>
<dbReference type="GO" id="GO:0006508">
    <property type="term" value="P:proteolysis"/>
    <property type="evidence" value="ECO:0007669"/>
    <property type="project" value="UniProtKB-KW"/>
</dbReference>
<dbReference type="SUPFAM" id="SSF50494">
    <property type="entry name" value="Trypsin-like serine proteases"/>
    <property type="match status" value="1"/>
</dbReference>
<accession>A0ABD0S9Q3</accession>
<evidence type="ECO:0000256" key="2">
    <source>
        <dbReference type="ARBA" id="ARBA00022670"/>
    </source>
</evidence>
<proteinExistence type="inferred from homology"/>
<evidence type="ECO:0000256" key="4">
    <source>
        <dbReference type="ARBA" id="ARBA00022825"/>
    </source>
</evidence>
<dbReference type="InterPro" id="IPR050430">
    <property type="entry name" value="Peptidase_S1"/>
</dbReference>
<dbReference type="PANTHER" id="PTHR24276:SF91">
    <property type="entry name" value="AT26814P-RELATED"/>
    <property type="match status" value="1"/>
</dbReference>
<dbReference type="PRINTS" id="PR00722">
    <property type="entry name" value="CHYMOTRYPSIN"/>
</dbReference>
<protein>
    <recommendedName>
        <fullName evidence="7">Peptidase S1 domain-containing protein</fullName>
    </recommendedName>
</protein>
<dbReference type="SMART" id="SM00020">
    <property type="entry name" value="Tryp_SPc"/>
    <property type="match status" value="1"/>
</dbReference>
<dbReference type="AlphaFoldDB" id="A0ABD0S9Q3"/>
<feature type="domain" description="Peptidase S1" evidence="7">
    <location>
        <begin position="29"/>
        <end position="264"/>
    </location>
</feature>
<dbReference type="Proteomes" id="UP001549921">
    <property type="component" value="Unassembled WGS sequence"/>
</dbReference>
<gene>
    <name evidence="8" type="ORF">ABMA28_010110</name>
</gene>
<evidence type="ECO:0000256" key="3">
    <source>
        <dbReference type="ARBA" id="ARBA00022801"/>
    </source>
</evidence>
<sequence length="269" mass="29782">MLIPVLFLFFQALWFGEAGVAVLKNAKFIIGGTDIDITEAPYQVSIYRKGHFGCAGALIAKDIVLTAATCITDRDNYYQPPGENATFFKVRVGSSQVGEGGEYHHVSKFAVHPRMAEEEYERIPNNDIALLWLSKPVTFSDKIAAVPMKDKNEEIDEGEVTQVTGWGFSGDEFTLQKIMVQTVNATKCTRQVGQRITPQMMCAGTPRGDKGFCYKDLGAPLVHNGKLAGLASYFEEFRCVSRGFPSQVYAKVSAMRSWIDEAIQNNKSN</sequence>
<keyword evidence="3" id="KW-0378">Hydrolase</keyword>
<keyword evidence="6" id="KW-0732">Signal</keyword>
<evidence type="ECO:0000256" key="1">
    <source>
        <dbReference type="ARBA" id="ARBA00007664"/>
    </source>
</evidence>
<dbReference type="InterPro" id="IPR043504">
    <property type="entry name" value="Peptidase_S1_PA_chymotrypsin"/>
</dbReference>
<dbReference type="InterPro" id="IPR009003">
    <property type="entry name" value="Peptidase_S1_PA"/>
</dbReference>
<evidence type="ECO:0000313" key="8">
    <source>
        <dbReference type="EMBL" id="KAL0810793.1"/>
    </source>
</evidence>
<keyword evidence="5" id="KW-1015">Disulfide bond</keyword>
<dbReference type="CDD" id="cd00190">
    <property type="entry name" value="Tryp_SPc"/>
    <property type="match status" value="1"/>
</dbReference>
<name>A0ABD0S9Q3_LOXSC</name>
<keyword evidence="4" id="KW-0720">Serine protease</keyword>
<feature type="signal peptide" evidence="6">
    <location>
        <begin position="1"/>
        <end position="18"/>
    </location>
</feature>
<dbReference type="Gene3D" id="2.40.10.10">
    <property type="entry name" value="Trypsin-like serine proteases"/>
    <property type="match status" value="1"/>
</dbReference>
<dbReference type="GO" id="GO:0008236">
    <property type="term" value="F:serine-type peptidase activity"/>
    <property type="evidence" value="ECO:0007669"/>
    <property type="project" value="UniProtKB-KW"/>
</dbReference>
<evidence type="ECO:0000256" key="5">
    <source>
        <dbReference type="ARBA" id="ARBA00023157"/>
    </source>
</evidence>
<dbReference type="PROSITE" id="PS50240">
    <property type="entry name" value="TRYPSIN_DOM"/>
    <property type="match status" value="1"/>
</dbReference>
<evidence type="ECO:0000259" key="7">
    <source>
        <dbReference type="PROSITE" id="PS50240"/>
    </source>
</evidence>
<dbReference type="InterPro" id="IPR001314">
    <property type="entry name" value="Peptidase_S1A"/>
</dbReference>
<dbReference type="InterPro" id="IPR001254">
    <property type="entry name" value="Trypsin_dom"/>
</dbReference>
<dbReference type="PANTHER" id="PTHR24276">
    <property type="entry name" value="POLYSERASE-RELATED"/>
    <property type="match status" value="1"/>
</dbReference>
<evidence type="ECO:0000313" key="9">
    <source>
        <dbReference type="Proteomes" id="UP001549921"/>
    </source>
</evidence>
<evidence type="ECO:0000256" key="6">
    <source>
        <dbReference type="SAM" id="SignalP"/>
    </source>
</evidence>
<dbReference type="Pfam" id="PF00089">
    <property type="entry name" value="Trypsin"/>
    <property type="match status" value="1"/>
</dbReference>